<keyword evidence="6" id="KW-1185">Reference proteome</keyword>
<dbReference type="Proteomes" id="UP000438699">
    <property type="component" value="Unassembled WGS sequence"/>
</dbReference>
<evidence type="ECO:0000256" key="3">
    <source>
        <dbReference type="SAM" id="MobiDB-lite"/>
    </source>
</evidence>
<dbReference type="Pfam" id="PF00583">
    <property type="entry name" value="Acetyltransf_1"/>
    <property type="match status" value="1"/>
</dbReference>
<sequence length="190" mass="21045">MVALGLSGHGHPAHRAGLQPAGRIPARHSGPEAETVITVRPAREQDSRLLEAVWHASFMASYATFMPESYVRGVLESDVIGKLARKKWDECFIAEVDGQPGAVMQLTDNYVAELWTHPDHQKKGAASALLDHAEKMAAQRGFDTLTLCTYGRNTQAREFYRKRGFAVHRTEASDRVPDDIVCHKVKRLAG</sequence>
<dbReference type="SUPFAM" id="SSF55729">
    <property type="entry name" value="Acyl-CoA N-acyltransferases (Nat)"/>
    <property type="match status" value="1"/>
</dbReference>
<dbReference type="InterPro" id="IPR016181">
    <property type="entry name" value="Acyl_CoA_acyltransferase"/>
</dbReference>
<dbReference type="PROSITE" id="PS51186">
    <property type="entry name" value="GNAT"/>
    <property type="match status" value="1"/>
</dbReference>
<dbReference type="AlphaFoldDB" id="A0A6N6N505"/>
<evidence type="ECO:0000256" key="2">
    <source>
        <dbReference type="ARBA" id="ARBA00023315"/>
    </source>
</evidence>
<dbReference type="CDD" id="cd04301">
    <property type="entry name" value="NAT_SF"/>
    <property type="match status" value="1"/>
</dbReference>
<accession>A0A6N6N505</accession>
<dbReference type="GO" id="GO:0016747">
    <property type="term" value="F:acyltransferase activity, transferring groups other than amino-acyl groups"/>
    <property type="evidence" value="ECO:0007669"/>
    <property type="project" value="InterPro"/>
</dbReference>
<dbReference type="EMBL" id="WAIE01000001">
    <property type="protein sequence ID" value="KAB1443136.1"/>
    <property type="molecule type" value="Genomic_DNA"/>
</dbReference>
<keyword evidence="1 5" id="KW-0808">Transferase</keyword>
<evidence type="ECO:0000313" key="5">
    <source>
        <dbReference type="EMBL" id="KAB1443136.1"/>
    </source>
</evidence>
<proteinExistence type="predicted"/>
<dbReference type="InterPro" id="IPR050832">
    <property type="entry name" value="Bact_Acetyltransf"/>
</dbReference>
<keyword evidence="2" id="KW-0012">Acyltransferase</keyword>
<feature type="domain" description="N-acetyltransferase" evidence="4">
    <location>
        <begin position="37"/>
        <end position="189"/>
    </location>
</feature>
<name>A0A6N6N505_9BACT</name>
<gene>
    <name evidence="5" type="ORF">F8A88_02400</name>
</gene>
<organism evidence="5 6">
    <name type="scientific">Pseudodesulfovibrio senegalensis</name>
    <dbReference type="NCBI Taxonomy" id="1721087"/>
    <lineage>
        <taxon>Bacteria</taxon>
        <taxon>Pseudomonadati</taxon>
        <taxon>Thermodesulfobacteriota</taxon>
        <taxon>Desulfovibrionia</taxon>
        <taxon>Desulfovibrionales</taxon>
        <taxon>Desulfovibrionaceae</taxon>
    </lineage>
</organism>
<evidence type="ECO:0000256" key="1">
    <source>
        <dbReference type="ARBA" id="ARBA00022679"/>
    </source>
</evidence>
<reference evidence="5 6" key="1">
    <citation type="journal article" date="2017" name="Int. J. Syst. Evol. Microbiol.">
        <title>Desulfovibrio senegalensis sp. nov., a mesophilic sulfate reducer isolated from marine sediment.</title>
        <authorList>
            <person name="Thioye A."/>
            <person name="Gam Z.B.A."/>
            <person name="Mbengue M."/>
            <person name="Cayol J.L."/>
            <person name="Joseph-Bartoli M."/>
            <person name="Toure-Kane C."/>
            <person name="Labat M."/>
        </authorList>
    </citation>
    <scope>NUCLEOTIDE SEQUENCE [LARGE SCALE GENOMIC DNA]</scope>
    <source>
        <strain evidence="5 6">DSM 101509</strain>
    </source>
</reference>
<dbReference type="Gene3D" id="3.40.630.30">
    <property type="match status" value="1"/>
</dbReference>
<comment type="caution">
    <text evidence="5">The sequence shown here is derived from an EMBL/GenBank/DDBJ whole genome shotgun (WGS) entry which is preliminary data.</text>
</comment>
<evidence type="ECO:0000259" key="4">
    <source>
        <dbReference type="PROSITE" id="PS51186"/>
    </source>
</evidence>
<dbReference type="InterPro" id="IPR000182">
    <property type="entry name" value="GNAT_dom"/>
</dbReference>
<protein>
    <submittedName>
        <fullName evidence="5">GNAT family N-acetyltransferase</fullName>
    </submittedName>
</protein>
<evidence type="ECO:0000313" key="6">
    <source>
        <dbReference type="Proteomes" id="UP000438699"/>
    </source>
</evidence>
<feature type="region of interest" description="Disordered" evidence="3">
    <location>
        <begin position="1"/>
        <end position="33"/>
    </location>
</feature>
<dbReference type="PANTHER" id="PTHR43877">
    <property type="entry name" value="AMINOALKYLPHOSPHONATE N-ACETYLTRANSFERASE-RELATED-RELATED"/>
    <property type="match status" value="1"/>
</dbReference>